<gene>
    <name evidence="8" type="ORF">HUE88_03355</name>
</gene>
<dbReference type="InterPro" id="IPR012263">
    <property type="entry name" value="M_m6A_EcoRV"/>
</dbReference>
<dbReference type="InterPro" id="IPR029063">
    <property type="entry name" value="SAM-dependent_MTases_sf"/>
</dbReference>
<feature type="binding site" evidence="7">
    <location>
        <position position="91"/>
    </location>
    <ligand>
        <name>S-adenosyl-L-methionine</name>
        <dbReference type="ChEBI" id="CHEBI:59789"/>
    </ligand>
</feature>
<dbReference type="PANTHER" id="PTHR30481:SF3">
    <property type="entry name" value="DNA ADENINE METHYLASE"/>
    <property type="match status" value="1"/>
</dbReference>
<dbReference type="EC" id="2.1.1.72" evidence="2"/>
<organism evidence="8 9">
    <name type="scientific">Candidatus Sulfurimonas baltica</name>
    <dbReference type="NCBI Taxonomy" id="2740404"/>
    <lineage>
        <taxon>Bacteria</taxon>
        <taxon>Pseudomonadati</taxon>
        <taxon>Campylobacterota</taxon>
        <taxon>Epsilonproteobacteria</taxon>
        <taxon>Campylobacterales</taxon>
        <taxon>Sulfurimonadaceae</taxon>
        <taxon>Sulfurimonas</taxon>
    </lineage>
</organism>
<dbReference type="KEGG" id="sbal:HUE88_03355"/>
<dbReference type="GO" id="GO:0009007">
    <property type="term" value="F:site-specific DNA-methyltransferase (adenine-specific) activity"/>
    <property type="evidence" value="ECO:0007669"/>
    <property type="project" value="UniProtKB-EC"/>
</dbReference>
<feature type="binding site" evidence="7">
    <location>
        <position position="46"/>
    </location>
    <ligand>
        <name>S-adenosyl-L-methionine</name>
        <dbReference type="ChEBI" id="CHEBI:59789"/>
    </ligand>
</feature>
<dbReference type="PANTHER" id="PTHR30481">
    <property type="entry name" value="DNA ADENINE METHYLASE"/>
    <property type="match status" value="1"/>
</dbReference>
<dbReference type="PIRSF" id="PIRSF000398">
    <property type="entry name" value="M_m6A_EcoRV"/>
    <property type="match status" value="1"/>
</dbReference>
<comment type="catalytic activity">
    <reaction evidence="6">
        <text>a 2'-deoxyadenosine in DNA + S-adenosyl-L-methionine = an N(6)-methyl-2'-deoxyadenosine in DNA + S-adenosyl-L-homocysteine + H(+)</text>
        <dbReference type="Rhea" id="RHEA:15197"/>
        <dbReference type="Rhea" id="RHEA-COMP:12418"/>
        <dbReference type="Rhea" id="RHEA-COMP:12419"/>
        <dbReference type="ChEBI" id="CHEBI:15378"/>
        <dbReference type="ChEBI" id="CHEBI:57856"/>
        <dbReference type="ChEBI" id="CHEBI:59789"/>
        <dbReference type="ChEBI" id="CHEBI:90615"/>
        <dbReference type="ChEBI" id="CHEBI:90616"/>
        <dbReference type="EC" id="2.1.1.72"/>
    </reaction>
</comment>
<keyword evidence="3 8" id="KW-0489">Methyltransferase</keyword>
<dbReference type="NCBIfam" id="TIGR00571">
    <property type="entry name" value="dam"/>
    <property type="match status" value="1"/>
</dbReference>
<dbReference type="GO" id="GO:0032259">
    <property type="term" value="P:methylation"/>
    <property type="evidence" value="ECO:0007669"/>
    <property type="project" value="UniProtKB-KW"/>
</dbReference>
<keyword evidence="9" id="KW-1185">Reference proteome</keyword>
<protein>
    <recommendedName>
        <fullName evidence="2">site-specific DNA-methyltransferase (adenine-specific)</fullName>
        <ecNumber evidence="2">2.1.1.72</ecNumber>
    </recommendedName>
</protein>
<comment type="similarity">
    <text evidence="1">Belongs to the N(4)/N(6)-methyltransferase family.</text>
</comment>
<evidence type="ECO:0000256" key="6">
    <source>
        <dbReference type="ARBA" id="ARBA00047942"/>
    </source>
</evidence>
<dbReference type="GO" id="GO:0043565">
    <property type="term" value="F:sequence-specific DNA binding"/>
    <property type="evidence" value="ECO:0007669"/>
    <property type="project" value="TreeGrafter"/>
</dbReference>
<dbReference type="SUPFAM" id="SSF53335">
    <property type="entry name" value="S-adenosyl-L-methionine-dependent methyltransferases"/>
    <property type="match status" value="1"/>
</dbReference>
<dbReference type="GO" id="GO:1904047">
    <property type="term" value="F:S-adenosyl-L-methionine binding"/>
    <property type="evidence" value="ECO:0007669"/>
    <property type="project" value="TreeGrafter"/>
</dbReference>
<evidence type="ECO:0000256" key="2">
    <source>
        <dbReference type="ARBA" id="ARBA00011900"/>
    </source>
</evidence>
<dbReference type="GO" id="GO:0006298">
    <property type="term" value="P:mismatch repair"/>
    <property type="evidence" value="ECO:0007669"/>
    <property type="project" value="TreeGrafter"/>
</dbReference>
<sequence>MYFETHLKTYLSVSTIIKVKKKGLIMKKQSLNSSQTKKTTTTLMQWVGGKVRLADKLVETLPETYNNYFEPFIGAGSLFFKEVPENGYISDMNYELINCYKIIQSNVEELIVDLGKHEFNLDYYMRIRSLDRDLEVFNKLTDIERGSRFLYLMKGGYNGLWRVNQKNQNNVAWNKKTDLEFDYDYIREASKKLQNTVIEHKDFMCIKDNIQKGDFCYFDSPYDNSTNEKSYTKEGFGVKEQEQLKELCDYIDSIGAYFLLSNSCTERTLNLYSKYRIEYISMKQNISSNKDKRVNTTEILVSNYTNQRAVNNQINNVEVAI</sequence>
<proteinExistence type="inferred from homology"/>
<keyword evidence="5" id="KW-0949">S-adenosyl-L-methionine</keyword>
<dbReference type="GO" id="GO:0009307">
    <property type="term" value="P:DNA restriction-modification system"/>
    <property type="evidence" value="ECO:0007669"/>
    <property type="project" value="InterPro"/>
</dbReference>
<dbReference type="InterPro" id="IPR023095">
    <property type="entry name" value="Ade_MeTrfase_dom_2"/>
</dbReference>
<evidence type="ECO:0000313" key="8">
    <source>
        <dbReference type="EMBL" id="QOY52735.1"/>
    </source>
</evidence>
<evidence type="ECO:0000256" key="5">
    <source>
        <dbReference type="ARBA" id="ARBA00022691"/>
    </source>
</evidence>
<keyword evidence="4 8" id="KW-0808">Transferase</keyword>
<dbReference type="Gene3D" id="1.10.1020.10">
    <property type="entry name" value="Adenine-specific Methyltransferase, Domain 2"/>
    <property type="match status" value="1"/>
</dbReference>
<dbReference type="Proteomes" id="UP000593994">
    <property type="component" value="Chromosome"/>
</dbReference>
<evidence type="ECO:0000256" key="7">
    <source>
        <dbReference type="PIRSR" id="PIRSR000398-1"/>
    </source>
</evidence>
<feature type="binding site" evidence="7">
    <location>
        <position position="50"/>
    </location>
    <ligand>
        <name>S-adenosyl-L-methionine</name>
        <dbReference type="ChEBI" id="CHEBI:59789"/>
    </ligand>
</feature>
<dbReference type="PRINTS" id="PR00505">
    <property type="entry name" value="D12N6MTFRASE"/>
</dbReference>
<dbReference type="Pfam" id="PF02086">
    <property type="entry name" value="MethyltransfD12"/>
    <property type="match status" value="1"/>
</dbReference>
<dbReference type="EMBL" id="CP054492">
    <property type="protein sequence ID" value="QOY52735.1"/>
    <property type="molecule type" value="Genomic_DNA"/>
</dbReference>
<dbReference type="InterPro" id="IPR012327">
    <property type="entry name" value="MeTrfase_D12"/>
</dbReference>
<dbReference type="AlphaFoldDB" id="A0A7S7LWM7"/>
<evidence type="ECO:0000256" key="3">
    <source>
        <dbReference type="ARBA" id="ARBA00022603"/>
    </source>
</evidence>
<reference evidence="8 9" key="1">
    <citation type="submission" date="2020-05" db="EMBL/GenBank/DDBJ databases">
        <title>Sulfurimonas marisnigri, sp. nov., and Sulfurimonas baltica, sp. nov., manganese oxide reducing chemolithoautotrophs of the class Epsilonproteobacteria isolated from the pelagic redoxclines of the Black and Baltic Seas and emended description of the genus Sulfurimonas.</title>
        <authorList>
            <person name="Henkel J.V."/>
            <person name="Laudan C."/>
            <person name="Werner J."/>
            <person name="Neu T."/>
            <person name="Plewe S."/>
            <person name="Sproer C."/>
            <person name="Bunk B."/>
            <person name="Schulz-Vogt H.N."/>
        </authorList>
    </citation>
    <scope>NUCLEOTIDE SEQUENCE [LARGE SCALE GENOMIC DNA]</scope>
    <source>
        <strain evidence="8 9">GD2</strain>
    </source>
</reference>
<evidence type="ECO:0000256" key="4">
    <source>
        <dbReference type="ARBA" id="ARBA00022679"/>
    </source>
</evidence>
<evidence type="ECO:0000256" key="1">
    <source>
        <dbReference type="ARBA" id="ARBA00006594"/>
    </source>
</evidence>
<dbReference type="Gene3D" id="3.40.50.150">
    <property type="entry name" value="Vaccinia Virus protein VP39"/>
    <property type="match status" value="1"/>
</dbReference>
<feature type="binding site" evidence="7">
    <location>
        <position position="219"/>
    </location>
    <ligand>
        <name>S-adenosyl-L-methionine</name>
        <dbReference type="ChEBI" id="CHEBI:59789"/>
    </ligand>
</feature>
<dbReference type="RefSeq" id="WP_194371056.1">
    <property type="nucleotide sequence ID" value="NZ_CP054492.1"/>
</dbReference>
<dbReference type="REBASE" id="452924">
    <property type="entry name" value="M.SspGD2ORF3355P"/>
</dbReference>
<evidence type="ECO:0000313" key="9">
    <source>
        <dbReference type="Proteomes" id="UP000593994"/>
    </source>
</evidence>
<name>A0A7S7LWM7_9BACT</name>
<accession>A0A7S7LWM7</accession>